<dbReference type="RefSeq" id="WP_105474278.1">
    <property type="nucleotide sequence ID" value="NZ_PVEO01000007.1"/>
</dbReference>
<feature type="chain" id="PRO_5016867698" evidence="1">
    <location>
        <begin position="23"/>
        <end position="137"/>
    </location>
</feature>
<dbReference type="Proteomes" id="UP000251545">
    <property type="component" value="Unassembled WGS sequence"/>
</dbReference>
<name>A0A362XAW0_9FLAO</name>
<evidence type="ECO:0000313" key="3">
    <source>
        <dbReference type="Proteomes" id="UP000251545"/>
    </source>
</evidence>
<dbReference type="AlphaFoldDB" id="A0A362XAW0"/>
<reference evidence="2 3" key="1">
    <citation type="submission" date="2018-02" db="EMBL/GenBank/DDBJ databases">
        <title>Genomic Encyclopedia of Archaeal and Bacterial Type Strains, Phase II (KMG-II): from individual species to whole genera.</title>
        <authorList>
            <person name="Goeker M."/>
        </authorList>
    </citation>
    <scope>NUCLEOTIDE SEQUENCE [LARGE SCALE GENOMIC DNA]</scope>
    <source>
        <strain evidence="2 3">DSM 21165</strain>
    </source>
</reference>
<feature type="signal peptide" evidence="1">
    <location>
        <begin position="1"/>
        <end position="22"/>
    </location>
</feature>
<proteinExistence type="predicted"/>
<organism evidence="2 3">
    <name type="scientific">Jejuia pallidilutea</name>
    <dbReference type="NCBI Taxonomy" id="504487"/>
    <lineage>
        <taxon>Bacteria</taxon>
        <taxon>Pseudomonadati</taxon>
        <taxon>Bacteroidota</taxon>
        <taxon>Flavobacteriia</taxon>
        <taxon>Flavobacteriales</taxon>
        <taxon>Flavobacteriaceae</taxon>
        <taxon>Jejuia</taxon>
    </lineage>
</organism>
<gene>
    <name evidence="2" type="ORF">CLV33_107240</name>
</gene>
<evidence type="ECO:0000256" key="1">
    <source>
        <dbReference type="SAM" id="SignalP"/>
    </source>
</evidence>
<keyword evidence="1" id="KW-0732">Signal</keyword>
<sequence length="137" mass="15373">MNHILKHIAFIFILAFSIYANSQNQTIDFTLNSNSLIIDEEVVNIESSIVKEGKSLIWTQTLKEAKRSVNFIITDESENWDPDTSLGDITYIVVIDDIKGSMTISGEENETKAVLVLNVPEIGTETTLFTIQSISYQ</sequence>
<protein>
    <submittedName>
        <fullName evidence="2">Uncharacterized protein</fullName>
    </submittedName>
</protein>
<accession>A0A362XAW0</accession>
<comment type="caution">
    <text evidence="2">The sequence shown here is derived from an EMBL/GenBank/DDBJ whole genome shotgun (WGS) entry which is preliminary data.</text>
</comment>
<dbReference type="EMBL" id="PVEO01000007">
    <property type="protein sequence ID" value="PQV47451.1"/>
    <property type="molecule type" value="Genomic_DNA"/>
</dbReference>
<evidence type="ECO:0000313" key="2">
    <source>
        <dbReference type="EMBL" id="PQV47451.1"/>
    </source>
</evidence>